<reference evidence="1 2" key="1">
    <citation type="submission" date="2015-09" db="EMBL/GenBank/DDBJ databases">
        <title>Genome sequence of Oxobacter pfennigii DSM 3222.</title>
        <authorList>
            <person name="Poehlein A."/>
            <person name="Bengelsdorf F.R."/>
            <person name="Schiel-Bengelsdorf B."/>
            <person name="Duerre P."/>
            <person name="Daniel R."/>
        </authorList>
    </citation>
    <scope>NUCLEOTIDE SEQUENCE [LARGE SCALE GENOMIC DNA]</scope>
    <source>
        <strain evidence="1 2">DSM 3222</strain>
    </source>
</reference>
<evidence type="ECO:0000313" key="2">
    <source>
        <dbReference type="Proteomes" id="UP000050326"/>
    </source>
</evidence>
<evidence type="ECO:0008006" key="3">
    <source>
        <dbReference type="Google" id="ProtNLM"/>
    </source>
</evidence>
<comment type="caution">
    <text evidence="1">The sequence shown here is derived from an EMBL/GenBank/DDBJ whole genome shotgun (WGS) entry which is preliminary data.</text>
</comment>
<proteinExistence type="predicted"/>
<keyword evidence="2" id="KW-1185">Reference proteome</keyword>
<accession>A0A0P8WW61</accession>
<dbReference type="STRING" id="36849.OXPF_42760"/>
<gene>
    <name evidence="1" type="ORF">OXPF_42760</name>
</gene>
<sequence>MDDELKNMLINIMEGQEALRLDVSNLKEGQEALRLDVSNLKEGQEALRLDVSKIGVKIDGEISDKLKLLSDEQSMIRREVAEINQGRLADRQIIQDIKLSVDTLHNRQRQQENKIIEMDKKLAK</sequence>
<protein>
    <recommendedName>
        <fullName evidence="3">Chromosome partition protein Smc</fullName>
    </recommendedName>
</protein>
<dbReference type="AlphaFoldDB" id="A0A0P8WW61"/>
<dbReference type="RefSeq" id="WP_054877196.1">
    <property type="nucleotide sequence ID" value="NZ_LKET01000068.1"/>
</dbReference>
<dbReference type="EMBL" id="LKET01000068">
    <property type="protein sequence ID" value="KPU42491.1"/>
    <property type="molecule type" value="Genomic_DNA"/>
</dbReference>
<organism evidence="1 2">
    <name type="scientific">Oxobacter pfennigii</name>
    <dbReference type="NCBI Taxonomy" id="36849"/>
    <lineage>
        <taxon>Bacteria</taxon>
        <taxon>Bacillati</taxon>
        <taxon>Bacillota</taxon>
        <taxon>Clostridia</taxon>
        <taxon>Eubacteriales</taxon>
        <taxon>Clostridiaceae</taxon>
        <taxon>Oxobacter</taxon>
    </lineage>
</organism>
<evidence type="ECO:0000313" key="1">
    <source>
        <dbReference type="EMBL" id="KPU42491.1"/>
    </source>
</evidence>
<name>A0A0P8WW61_9CLOT</name>
<dbReference type="PATRIC" id="fig|36849.3.peg.4519"/>
<dbReference type="Proteomes" id="UP000050326">
    <property type="component" value="Unassembled WGS sequence"/>
</dbReference>